<dbReference type="InterPro" id="IPR034871">
    <property type="entry name" value="Allene_oxi_cyc_sf"/>
</dbReference>
<comment type="caution">
    <text evidence="2">The sequence shown here is derived from an EMBL/GenBank/DDBJ whole genome shotgun (WGS) entry which is preliminary data.</text>
</comment>
<keyword evidence="3" id="KW-1185">Reference proteome</keyword>
<proteinExistence type="predicted"/>
<gene>
    <name evidence="2" type="ORF">WJX74_008500</name>
</gene>
<dbReference type="EMBL" id="JALJOS010000026">
    <property type="protein sequence ID" value="KAK9825099.1"/>
    <property type="molecule type" value="Genomic_DNA"/>
</dbReference>
<evidence type="ECO:0000313" key="3">
    <source>
        <dbReference type="Proteomes" id="UP001438707"/>
    </source>
</evidence>
<dbReference type="SUPFAM" id="SSF141493">
    <property type="entry name" value="Allene oxide cyclase-like"/>
    <property type="match status" value="1"/>
</dbReference>
<evidence type="ECO:0000256" key="1">
    <source>
        <dbReference type="SAM" id="SignalP"/>
    </source>
</evidence>
<dbReference type="GO" id="GO:0046423">
    <property type="term" value="F:allene-oxide cyclase activity"/>
    <property type="evidence" value="ECO:0007669"/>
    <property type="project" value="InterPro"/>
</dbReference>
<reference evidence="2 3" key="1">
    <citation type="journal article" date="2024" name="Nat. Commun.">
        <title>Phylogenomics reveals the evolutionary origins of lichenization in chlorophyte algae.</title>
        <authorList>
            <person name="Puginier C."/>
            <person name="Libourel C."/>
            <person name="Otte J."/>
            <person name="Skaloud P."/>
            <person name="Haon M."/>
            <person name="Grisel S."/>
            <person name="Petersen M."/>
            <person name="Berrin J.G."/>
            <person name="Delaux P.M."/>
            <person name="Dal Grande F."/>
            <person name="Keller J."/>
        </authorList>
    </citation>
    <scope>NUCLEOTIDE SEQUENCE [LARGE SCALE GENOMIC DNA]</scope>
    <source>
        <strain evidence="2 3">SAG 2145</strain>
    </source>
</reference>
<keyword evidence="1" id="KW-0732">Signal</keyword>
<dbReference type="AlphaFoldDB" id="A0AAW1QV93"/>
<name>A0AAW1QV93_9CHLO</name>
<evidence type="ECO:0000313" key="2">
    <source>
        <dbReference type="EMBL" id="KAK9825099.1"/>
    </source>
</evidence>
<dbReference type="GO" id="GO:0009695">
    <property type="term" value="P:jasmonic acid biosynthetic process"/>
    <property type="evidence" value="ECO:0007669"/>
    <property type="project" value="InterPro"/>
</dbReference>
<feature type="signal peptide" evidence="1">
    <location>
        <begin position="1"/>
        <end position="29"/>
    </location>
</feature>
<organism evidence="2 3">
    <name type="scientific">Apatococcus lobatus</name>
    <dbReference type="NCBI Taxonomy" id="904363"/>
    <lineage>
        <taxon>Eukaryota</taxon>
        <taxon>Viridiplantae</taxon>
        <taxon>Chlorophyta</taxon>
        <taxon>core chlorophytes</taxon>
        <taxon>Trebouxiophyceae</taxon>
        <taxon>Chlorellales</taxon>
        <taxon>Chlorellaceae</taxon>
        <taxon>Apatococcus</taxon>
    </lineage>
</organism>
<dbReference type="Gene3D" id="2.40.480.10">
    <property type="entry name" value="Allene oxide cyclase-like"/>
    <property type="match status" value="1"/>
</dbReference>
<sequence length="184" mass="19253">MMARWPPNSPTAVLVSVAFAQLCLSKVQAIYESHEYLVIDATKTDVTATGQPLNFTAGDTWAITYQINDRATGTYAATLRGFCVTVAGPLAMENQCQLTMYLPSGTLQVSGPVYIPPGQFDQFSLGTNAITGGTGLYVGARGYAVETLATGEAFPAISDGKGGVQRGVAYPTAPGPTDAYINNG</sequence>
<dbReference type="InterPro" id="IPR044859">
    <property type="entry name" value="Allene_oxi_cyc_Dirigent"/>
</dbReference>
<feature type="chain" id="PRO_5043632054" evidence="1">
    <location>
        <begin position="30"/>
        <end position="184"/>
    </location>
</feature>
<dbReference type="Proteomes" id="UP001438707">
    <property type="component" value="Unassembled WGS sequence"/>
</dbReference>
<protein>
    <submittedName>
        <fullName evidence="2">Uncharacterized protein</fullName>
    </submittedName>
</protein>
<accession>A0AAW1QV93</accession>